<sequence>MESSFQHNRHYTILHPYPRRLAGWLASRKSWEIVGTSSRRLSLDCRLDRTDDLILLE</sequence>
<reference evidence="1 3" key="2">
    <citation type="journal article" date="2018" name="Plant J.">
        <title>The Physcomitrella patens chromosome-scale assembly reveals moss genome structure and evolution.</title>
        <authorList>
            <person name="Lang D."/>
            <person name="Ullrich K.K."/>
            <person name="Murat F."/>
            <person name="Fuchs J."/>
            <person name="Jenkins J."/>
            <person name="Haas F.B."/>
            <person name="Piednoel M."/>
            <person name="Gundlach H."/>
            <person name="Van Bel M."/>
            <person name="Meyberg R."/>
            <person name="Vives C."/>
            <person name="Morata J."/>
            <person name="Symeonidi A."/>
            <person name="Hiss M."/>
            <person name="Muchero W."/>
            <person name="Kamisugi Y."/>
            <person name="Saleh O."/>
            <person name="Blanc G."/>
            <person name="Decker E.L."/>
            <person name="van Gessel N."/>
            <person name="Grimwood J."/>
            <person name="Hayes R.D."/>
            <person name="Graham S.W."/>
            <person name="Gunter L.E."/>
            <person name="McDaniel S.F."/>
            <person name="Hoernstein S.N.W."/>
            <person name="Larsson A."/>
            <person name="Li F.W."/>
            <person name="Perroud P.F."/>
            <person name="Phillips J."/>
            <person name="Ranjan P."/>
            <person name="Rokshar D.S."/>
            <person name="Rothfels C.J."/>
            <person name="Schneider L."/>
            <person name="Shu S."/>
            <person name="Stevenson D.W."/>
            <person name="Thummler F."/>
            <person name="Tillich M."/>
            <person name="Villarreal Aguilar J.C."/>
            <person name="Widiez T."/>
            <person name="Wong G.K."/>
            <person name="Wymore A."/>
            <person name="Zhang Y."/>
            <person name="Zimmer A.D."/>
            <person name="Quatrano R.S."/>
            <person name="Mayer K.F.X."/>
            <person name="Goodstein D."/>
            <person name="Casacuberta J.M."/>
            <person name="Vandepoele K."/>
            <person name="Reski R."/>
            <person name="Cuming A.C."/>
            <person name="Tuskan G.A."/>
            <person name="Maumus F."/>
            <person name="Salse J."/>
            <person name="Schmutz J."/>
            <person name="Rensing S.A."/>
        </authorList>
    </citation>
    <scope>NUCLEOTIDE SEQUENCE [LARGE SCALE GENOMIC DNA]</scope>
    <source>
        <strain evidence="2 3">cv. Gransden 2004</strain>
    </source>
</reference>
<dbReference type="Proteomes" id="UP000006727">
    <property type="component" value="Chromosome 15"/>
</dbReference>
<protein>
    <submittedName>
        <fullName evidence="1 2">Uncharacterized protein</fullName>
    </submittedName>
</protein>
<dbReference type="InParanoid" id="A0A2K1JBH7"/>
<evidence type="ECO:0000313" key="1">
    <source>
        <dbReference type="EMBL" id="PNR38882.1"/>
    </source>
</evidence>
<gene>
    <name evidence="1" type="ORF">PHYPA_019160</name>
</gene>
<dbReference type="EMBL" id="ABEU02000015">
    <property type="protein sequence ID" value="PNR38882.1"/>
    <property type="molecule type" value="Genomic_DNA"/>
</dbReference>
<keyword evidence="3" id="KW-1185">Reference proteome</keyword>
<organism evidence="1">
    <name type="scientific">Physcomitrium patens</name>
    <name type="common">Spreading-leaved earth moss</name>
    <name type="synonym">Physcomitrella patens</name>
    <dbReference type="NCBI Taxonomy" id="3218"/>
    <lineage>
        <taxon>Eukaryota</taxon>
        <taxon>Viridiplantae</taxon>
        <taxon>Streptophyta</taxon>
        <taxon>Embryophyta</taxon>
        <taxon>Bryophyta</taxon>
        <taxon>Bryophytina</taxon>
        <taxon>Bryopsida</taxon>
        <taxon>Funariidae</taxon>
        <taxon>Funariales</taxon>
        <taxon>Funariaceae</taxon>
        <taxon>Physcomitrium</taxon>
    </lineage>
</organism>
<dbReference type="PaxDb" id="3218-PP1S211_142V6.1"/>
<proteinExistence type="predicted"/>
<dbReference type="AlphaFoldDB" id="A0A2K1JBH7"/>
<dbReference type="EnsemblPlants" id="Pp3c15_1290V3.1">
    <property type="protein sequence ID" value="PAC:32928984.CDS.1"/>
    <property type="gene ID" value="Pp3c15_1290"/>
</dbReference>
<reference evidence="1 3" key="1">
    <citation type="journal article" date="2008" name="Science">
        <title>The Physcomitrella genome reveals evolutionary insights into the conquest of land by plants.</title>
        <authorList>
            <person name="Rensing S."/>
            <person name="Lang D."/>
            <person name="Zimmer A."/>
            <person name="Terry A."/>
            <person name="Salamov A."/>
            <person name="Shapiro H."/>
            <person name="Nishiyama T."/>
            <person name="Perroud P.-F."/>
            <person name="Lindquist E."/>
            <person name="Kamisugi Y."/>
            <person name="Tanahashi T."/>
            <person name="Sakakibara K."/>
            <person name="Fujita T."/>
            <person name="Oishi K."/>
            <person name="Shin-I T."/>
            <person name="Kuroki Y."/>
            <person name="Toyoda A."/>
            <person name="Suzuki Y."/>
            <person name="Hashimoto A."/>
            <person name="Yamaguchi K."/>
            <person name="Sugano A."/>
            <person name="Kohara Y."/>
            <person name="Fujiyama A."/>
            <person name="Anterola A."/>
            <person name="Aoki S."/>
            <person name="Ashton N."/>
            <person name="Barbazuk W.B."/>
            <person name="Barker E."/>
            <person name="Bennetzen J."/>
            <person name="Bezanilla M."/>
            <person name="Blankenship R."/>
            <person name="Cho S.H."/>
            <person name="Dutcher S."/>
            <person name="Estelle M."/>
            <person name="Fawcett J.A."/>
            <person name="Gundlach H."/>
            <person name="Hanada K."/>
            <person name="Heyl A."/>
            <person name="Hicks K.A."/>
            <person name="Hugh J."/>
            <person name="Lohr M."/>
            <person name="Mayer K."/>
            <person name="Melkozernov A."/>
            <person name="Murata T."/>
            <person name="Nelson D."/>
            <person name="Pils B."/>
            <person name="Prigge M."/>
            <person name="Reiss B."/>
            <person name="Renner T."/>
            <person name="Rombauts S."/>
            <person name="Rushton P."/>
            <person name="Sanderfoot A."/>
            <person name="Schween G."/>
            <person name="Shiu S.-H."/>
            <person name="Stueber K."/>
            <person name="Theodoulou F.L."/>
            <person name="Tu H."/>
            <person name="Van de Peer Y."/>
            <person name="Verrier P.J."/>
            <person name="Waters E."/>
            <person name="Wood A."/>
            <person name="Yang L."/>
            <person name="Cove D."/>
            <person name="Cuming A."/>
            <person name="Hasebe M."/>
            <person name="Lucas S."/>
            <person name="Mishler D.B."/>
            <person name="Reski R."/>
            <person name="Grigoriev I."/>
            <person name="Quatrano R.S."/>
            <person name="Boore J.L."/>
        </authorList>
    </citation>
    <scope>NUCLEOTIDE SEQUENCE [LARGE SCALE GENOMIC DNA]</scope>
    <source>
        <strain evidence="2 3">cv. Gransden 2004</strain>
    </source>
</reference>
<evidence type="ECO:0000313" key="2">
    <source>
        <dbReference type="EnsemblPlants" id="PAC:32928984.CDS.1"/>
    </source>
</evidence>
<reference evidence="2" key="3">
    <citation type="submission" date="2020-12" db="UniProtKB">
        <authorList>
            <consortium name="EnsemblPlants"/>
        </authorList>
    </citation>
    <scope>IDENTIFICATION</scope>
</reference>
<accession>A0A2K1JBH7</accession>
<name>A0A2K1JBH7_PHYPA</name>
<evidence type="ECO:0000313" key="3">
    <source>
        <dbReference type="Proteomes" id="UP000006727"/>
    </source>
</evidence>
<dbReference type="Gramene" id="Pp3c15_1290V3.1">
    <property type="protein sequence ID" value="PAC:32928984.CDS.1"/>
    <property type="gene ID" value="Pp3c15_1290"/>
</dbReference>